<dbReference type="InterPro" id="IPR045596">
    <property type="entry name" value="DUF6459"/>
</dbReference>
<dbReference type="Proteomes" id="UP001501079">
    <property type="component" value="Unassembled WGS sequence"/>
</dbReference>
<evidence type="ECO:0000313" key="1">
    <source>
        <dbReference type="EMBL" id="GAA4175657.1"/>
    </source>
</evidence>
<organism evidence="1 2">
    <name type="scientific">Gryllotalpicola koreensis</name>
    <dbReference type="NCBI Taxonomy" id="993086"/>
    <lineage>
        <taxon>Bacteria</taxon>
        <taxon>Bacillati</taxon>
        <taxon>Actinomycetota</taxon>
        <taxon>Actinomycetes</taxon>
        <taxon>Micrococcales</taxon>
        <taxon>Microbacteriaceae</taxon>
        <taxon>Gryllotalpicola</taxon>
    </lineage>
</organism>
<reference evidence="2" key="1">
    <citation type="journal article" date="2019" name="Int. J. Syst. Evol. Microbiol.">
        <title>The Global Catalogue of Microorganisms (GCM) 10K type strain sequencing project: providing services to taxonomists for standard genome sequencing and annotation.</title>
        <authorList>
            <consortium name="The Broad Institute Genomics Platform"/>
            <consortium name="The Broad Institute Genome Sequencing Center for Infectious Disease"/>
            <person name="Wu L."/>
            <person name="Ma J."/>
        </authorList>
    </citation>
    <scope>NUCLEOTIDE SEQUENCE [LARGE SCALE GENOMIC DNA]</scope>
    <source>
        <strain evidence="2">JCM 17591</strain>
    </source>
</reference>
<sequence length="77" mass="8694">MYTKLARRVSFAARSRSLKRTPAQRPRMTILSVRTFEPGPGIVEATVVVQMPQRVRAVALRLEGLDSRWRATSISVL</sequence>
<dbReference type="EMBL" id="BAABBW010000003">
    <property type="protein sequence ID" value="GAA4175657.1"/>
    <property type="molecule type" value="Genomic_DNA"/>
</dbReference>
<evidence type="ECO:0000313" key="2">
    <source>
        <dbReference type="Proteomes" id="UP001501079"/>
    </source>
</evidence>
<accession>A0ABP8A1J3</accession>
<evidence type="ECO:0008006" key="3">
    <source>
        <dbReference type="Google" id="ProtNLM"/>
    </source>
</evidence>
<name>A0ABP8A1J3_9MICO</name>
<dbReference type="Pfam" id="PF20060">
    <property type="entry name" value="DUF6459"/>
    <property type="match status" value="1"/>
</dbReference>
<protein>
    <recommendedName>
        <fullName evidence="3">3-hydroxyacyl-CoA dehydrogenase</fullName>
    </recommendedName>
</protein>
<gene>
    <name evidence="1" type="ORF">GCM10022287_21620</name>
</gene>
<proteinExistence type="predicted"/>
<keyword evidence="2" id="KW-1185">Reference proteome</keyword>
<comment type="caution">
    <text evidence="1">The sequence shown here is derived from an EMBL/GenBank/DDBJ whole genome shotgun (WGS) entry which is preliminary data.</text>
</comment>